<evidence type="ECO:0000256" key="19">
    <source>
        <dbReference type="ARBA" id="ARBA00049152"/>
    </source>
</evidence>
<comment type="function">
    <text evidence="18 21">Component of the acetyl coenzyme A carboxylase (ACC) complex. Biotin carboxylase (BC) catalyzes the carboxylation of biotin on its carrier protein (BCCP) and then the CO(2) group is transferred by the transcarboxylase to acetyl-CoA to form malonyl-CoA.</text>
</comment>
<evidence type="ECO:0000256" key="18">
    <source>
        <dbReference type="ARBA" id="ARBA00025280"/>
    </source>
</evidence>
<dbReference type="HAMAP" id="MF_00823">
    <property type="entry name" value="AcetylCoA_CT_alpha"/>
    <property type="match status" value="1"/>
</dbReference>
<evidence type="ECO:0000256" key="13">
    <source>
        <dbReference type="ARBA" id="ARBA00022832"/>
    </source>
</evidence>
<keyword evidence="17 20" id="KW-0275">Fatty acid biosynthesis</keyword>
<dbReference type="InterPro" id="IPR000438">
    <property type="entry name" value="Acetyl_CoA_COase_Trfase_b_su"/>
</dbReference>
<keyword evidence="12 21" id="KW-0863">Zinc-finger</keyword>
<comment type="similarity">
    <text evidence="3 21">Belongs to the AccD/PCCB family.</text>
</comment>
<comment type="pathway">
    <text evidence="2 20">Lipid metabolism; malonyl-CoA biosynthesis; malonyl-CoA from acetyl-CoA: step 1/1.</text>
</comment>
<comment type="similarity">
    <text evidence="5">In the N-terminal section; belongs to the AccD/PCCB family.</text>
</comment>
<protein>
    <recommendedName>
        <fullName evidence="20 21">Multifunctional fusion protein</fullName>
    </recommendedName>
    <domain>
        <recommendedName>
            <fullName evidence="20">Acetyl-coenzyme A carboxylase carboxyl transferase subunit alpha</fullName>
            <shortName evidence="20">ACCase subunit alpha</shortName>
            <shortName evidence="20">Acetyl-CoA carboxylase carboxyltransferase subunit alpha</shortName>
            <ecNumber evidence="20">2.1.3.15</ecNumber>
        </recommendedName>
    </domain>
    <domain>
        <recommendedName>
            <fullName evidence="21">Acetyl-coenzyme A carboxylase carboxyl transferase subunit beta</fullName>
            <shortName evidence="21">ACCase subunit beta</shortName>
            <shortName evidence="21">Acetyl-CoA carboxylase carboxyltransferase subunit beta</shortName>
        </recommendedName>
    </domain>
</protein>
<evidence type="ECO:0000256" key="3">
    <source>
        <dbReference type="ARBA" id="ARBA00006102"/>
    </source>
</evidence>
<comment type="similarity">
    <text evidence="20">Belongs to the AccA family.</text>
</comment>
<comment type="subunit">
    <text evidence="6">Acetyl-CoA carboxylase is a heterotetramer composed of biotin carboxyl carrier protein (AccB), biotin carboxylase (AccC) and two subunits of ACCase subunit beta/alpha.</text>
</comment>
<reference evidence="24 25" key="1">
    <citation type="submission" date="2020-05" db="EMBL/GenBank/DDBJ databases">
        <title>MicrobeNet Type strains.</title>
        <authorList>
            <person name="Nicholson A.C."/>
        </authorList>
    </citation>
    <scope>NUCLEOTIDE SEQUENCE [LARGE SCALE GENOMIC DNA]</scope>
    <source>
        <strain evidence="24 25">JCM 3224</strain>
    </source>
</reference>
<keyword evidence="7 20" id="KW-0963">Cytoplasm</keyword>
<dbReference type="NCBIfam" id="TIGR00513">
    <property type="entry name" value="accA"/>
    <property type="match status" value="1"/>
</dbReference>
<feature type="domain" description="CoA carboxyltransferase C-terminal" evidence="23">
    <location>
        <begin position="287"/>
        <end position="536"/>
    </location>
</feature>
<evidence type="ECO:0000313" key="25">
    <source>
        <dbReference type="Proteomes" id="UP000586827"/>
    </source>
</evidence>
<organism evidence="24 25">
    <name type="scientific">Nocardia uniformis</name>
    <dbReference type="NCBI Taxonomy" id="53432"/>
    <lineage>
        <taxon>Bacteria</taxon>
        <taxon>Bacillati</taxon>
        <taxon>Actinomycetota</taxon>
        <taxon>Actinomycetes</taxon>
        <taxon>Mycobacteriales</taxon>
        <taxon>Nocardiaceae</taxon>
        <taxon>Nocardia</taxon>
    </lineage>
</organism>
<evidence type="ECO:0000256" key="20">
    <source>
        <dbReference type="HAMAP-Rule" id="MF_00823"/>
    </source>
</evidence>
<evidence type="ECO:0000256" key="15">
    <source>
        <dbReference type="ARBA" id="ARBA00022840"/>
    </source>
</evidence>
<dbReference type="UniPathway" id="UPA00655">
    <property type="reaction ID" value="UER00711"/>
</dbReference>
<dbReference type="PRINTS" id="PR01070">
    <property type="entry name" value="ACCCTRFRASEB"/>
</dbReference>
<dbReference type="GO" id="GO:0006633">
    <property type="term" value="P:fatty acid biosynthetic process"/>
    <property type="evidence" value="ECO:0007669"/>
    <property type="project" value="UniProtKB-KW"/>
</dbReference>
<dbReference type="Pfam" id="PF03255">
    <property type="entry name" value="ACCA"/>
    <property type="match status" value="1"/>
</dbReference>
<evidence type="ECO:0000256" key="14">
    <source>
        <dbReference type="ARBA" id="ARBA00022833"/>
    </source>
</evidence>
<evidence type="ECO:0000256" key="4">
    <source>
        <dbReference type="ARBA" id="ARBA00006276"/>
    </source>
</evidence>
<evidence type="ECO:0000256" key="10">
    <source>
        <dbReference type="ARBA" id="ARBA00022723"/>
    </source>
</evidence>
<comment type="caution">
    <text evidence="24">The sequence shown here is derived from an EMBL/GenBank/DDBJ whole genome shotgun (WGS) entry which is preliminary data.</text>
</comment>
<dbReference type="InterPro" id="IPR011763">
    <property type="entry name" value="COA_CT_C"/>
</dbReference>
<comment type="similarity">
    <text evidence="4">In the C-terminal section; belongs to the AccA family.</text>
</comment>
<feature type="binding site" evidence="21">
    <location>
        <position position="21"/>
    </location>
    <ligand>
        <name>Zn(2+)</name>
        <dbReference type="ChEBI" id="CHEBI:29105"/>
    </ligand>
</feature>
<dbReference type="InterPro" id="IPR029045">
    <property type="entry name" value="ClpP/crotonase-like_dom_sf"/>
</dbReference>
<accession>A0A849BU25</accession>
<evidence type="ECO:0000256" key="8">
    <source>
        <dbReference type="ARBA" id="ARBA00022516"/>
    </source>
</evidence>
<dbReference type="SUPFAM" id="SSF52096">
    <property type="entry name" value="ClpP/crotonase"/>
    <property type="match status" value="2"/>
</dbReference>
<dbReference type="Pfam" id="PF17848">
    <property type="entry name" value="Zn_ribbon_ACC"/>
    <property type="match status" value="1"/>
</dbReference>
<dbReference type="InterPro" id="IPR011762">
    <property type="entry name" value="COA_CT_N"/>
</dbReference>
<dbReference type="EMBL" id="JABELX010000001">
    <property type="protein sequence ID" value="NNH68356.1"/>
    <property type="molecule type" value="Genomic_DNA"/>
</dbReference>
<dbReference type="GO" id="GO:0016743">
    <property type="term" value="F:carboxyl- or carbamoyltransferase activity"/>
    <property type="evidence" value="ECO:0007669"/>
    <property type="project" value="UniProtKB-UniRule"/>
</dbReference>
<evidence type="ECO:0000256" key="9">
    <source>
        <dbReference type="ARBA" id="ARBA00022679"/>
    </source>
</evidence>
<proteinExistence type="inferred from homology"/>
<dbReference type="Gene3D" id="3.90.226.10">
    <property type="entry name" value="2-enoyl-CoA Hydratase, Chain A, domain 1"/>
    <property type="match status" value="2"/>
</dbReference>
<evidence type="ECO:0000259" key="23">
    <source>
        <dbReference type="PROSITE" id="PS50989"/>
    </source>
</evidence>
<evidence type="ECO:0000259" key="22">
    <source>
        <dbReference type="PROSITE" id="PS50980"/>
    </source>
</evidence>
<dbReference type="PANTHER" id="PTHR42853">
    <property type="entry name" value="ACETYL-COENZYME A CARBOXYLASE CARBOXYL TRANSFERASE SUBUNIT ALPHA"/>
    <property type="match status" value="1"/>
</dbReference>
<dbReference type="Proteomes" id="UP000586827">
    <property type="component" value="Unassembled WGS sequence"/>
</dbReference>
<keyword evidence="9 20" id="KW-0808">Transferase</keyword>
<keyword evidence="8 20" id="KW-0444">Lipid biosynthesis</keyword>
<dbReference type="NCBIfam" id="NF041504">
    <property type="entry name" value="AccA_sub"/>
    <property type="match status" value="1"/>
</dbReference>
<evidence type="ECO:0000256" key="17">
    <source>
        <dbReference type="ARBA" id="ARBA00023160"/>
    </source>
</evidence>
<comment type="subunit">
    <text evidence="20">Acetyl-CoA carboxylase is a heterohexamer composed of biotin carboxyl carrier protein (AccB), biotin carboxylase (AccC) and two subunits each of ACCase subunit alpha (AccA) and ACCase subunit beta (AccD).</text>
</comment>
<dbReference type="GO" id="GO:2001295">
    <property type="term" value="P:malonyl-CoA biosynthetic process"/>
    <property type="evidence" value="ECO:0007669"/>
    <property type="project" value="UniProtKB-UniRule"/>
</dbReference>
<evidence type="ECO:0000256" key="21">
    <source>
        <dbReference type="HAMAP-Rule" id="MF_01395"/>
    </source>
</evidence>
<feature type="zinc finger region" description="C4-type" evidence="21">
    <location>
        <begin position="21"/>
        <end position="43"/>
    </location>
</feature>
<feature type="binding site" evidence="21">
    <location>
        <position position="40"/>
    </location>
    <ligand>
        <name>Zn(2+)</name>
        <dbReference type="ChEBI" id="CHEBI:29105"/>
    </ligand>
</feature>
<evidence type="ECO:0000256" key="7">
    <source>
        <dbReference type="ARBA" id="ARBA00022490"/>
    </source>
</evidence>
<keyword evidence="16 20" id="KW-0443">Lipid metabolism</keyword>
<sequence length="579" mass="61132">MIMTVVQSDPRSAAPNDWLLCGGCGQMLYRKRFESASHVCPACGHHGPLTAGDRLDMLCDPGSIRVLELAVAETDPLDFVDTKPYPWRLREARARTGSAEAVVCARARIGGFAAVLAVMDFRFLGGSLGTAVGEAITQAAEIALAQRTPLILVTASGGARMQEGILALMQMAKTSQALGQLDEAGILTVALITDPTFGGVAASFATLPDVIIAEPGARLGFAGRRVIEQTIGQTLPAEFQTAEFLLEHGVVDRITPRAELPATLARLLSVAGRRPGAVPHEWPRTDALVTDYARLPERDTWDCVRAARRFGRPSTLDYIGLMIDDFVELHGDRASADCPAIVAGLGRLAGIPVTIIGTQKGRSTTELAQRNFGMPNPSGYRKAARVMRLAAKLGLPVLTLIDTAGAHPGIEAEERAQAVAIAENLRLMASLPIPVVAVITGEGGSGGALALAVADRVLMCANAVYSVISAEGCASILWKTPAEAPRAAAALRVDARSLLELGVIDGVIEEPGSGAETDLIAAAANVRSALTECLDELLPQDQMTLIATRHARFRRFGADSAVLADGPAEQPRFLEKDVQ</sequence>
<evidence type="ECO:0000256" key="2">
    <source>
        <dbReference type="ARBA" id="ARBA00004956"/>
    </source>
</evidence>
<dbReference type="EC" id="2.1.3.15" evidence="20"/>
<dbReference type="HAMAP" id="MF_01395">
    <property type="entry name" value="AcetylCoA_CT_beta"/>
    <property type="match status" value="1"/>
</dbReference>
<evidence type="ECO:0000256" key="6">
    <source>
        <dbReference type="ARBA" id="ARBA00011664"/>
    </source>
</evidence>
<name>A0A849BU25_9NOCA</name>
<evidence type="ECO:0000256" key="16">
    <source>
        <dbReference type="ARBA" id="ARBA00023098"/>
    </source>
</evidence>
<evidence type="ECO:0000256" key="1">
    <source>
        <dbReference type="ARBA" id="ARBA00004496"/>
    </source>
</evidence>
<keyword evidence="10 21" id="KW-0479">Metal-binding</keyword>
<dbReference type="InterPro" id="IPR041010">
    <property type="entry name" value="Znf-ACC"/>
</dbReference>
<comment type="function">
    <text evidence="20">Component of the acetyl coenzyme A carboxylase (ACC) complex. First, biotin carboxylase catalyzes the carboxylation of biotin on its carrier protein (BCCP) and then the CO(2) group is transferred by the carboxyltransferase to acetyl-CoA to form malonyl-CoA.</text>
</comment>
<evidence type="ECO:0000256" key="12">
    <source>
        <dbReference type="ARBA" id="ARBA00022771"/>
    </source>
</evidence>
<dbReference type="InterPro" id="IPR001095">
    <property type="entry name" value="Acetyl_CoA_COase_a_su"/>
</dbReference>
<dbReference type="AlphaFoldDB" id="A0A849BU25"/>
<gene>
    <name evidence="20 24" type="primary">accA</name>
    <name evidence="21" type="synonym">accD</name>
    <name evidence="24" type="ORF">HLB23_00400</name>
</gene>
<feature type="binding site" evidence="21">
    <location>
        <position position="43"/>
    </location>
    <ligand>
        <name>Zn(2+)</name>
        <dbReference type="ChEBI" id="CHEBI:29105"/>
    </ligand>
</feature>
<comment type="catalytic activity">
    <reaction evidence="19 20">
        <text>N(6)-carboxybiotinyl-L-lysyl-[protein] + acetyl-CoA = N(6)-biotinyl-L-lysyl-[protein] + malonyl-CoA</text>
        <dbReference type="Rhea" id="RHEA:54728"/>
        <dbReference type="Rhea" id="RHEA-COMP:10505"/>
        <dbReference type="Rhea" id="RHEA-COMP:10506"/>
        <dbReference type="ChEBI" id="CHEBI:57288"/>
        <dbReference type="ChEBI" id="CHEBI:57384"/>
        <dbReference type="ChEBI" id="CHEBI:83144"/>
        <dbReference type="ChEBI" id="CHEBI:83145"/>
        <dbReference type="EC" id="2.1.3.15"/>
    </reaction>
</comment>
<evidence type="ECO:0000313" key="24">
    <source>
        <dbReference type="EMBL" id="NNH68356.1"/>
    </source>
</evidence>
<dbReference type="PANTHER" id="PTHR42853:SF3">
    <property type="entry name" value="ACETYL-COENZYME A CARBOXYLASE CARBOXYL TRANSFERASE SUBUNIT ALPHA, CHLOROPLASTIC"/>
    <property type="match status" value="1"/>
</dbReference>
<keyword evidence="13 20" id="KW-0276">Fatty acid metabolism</keyword>
<keyword evidence="11 20" id="KW-0547">Nucleotide-binding</keyword>
<dbReference type="GO" id="GO:0003989">
    <property type="term" value="F:acetyl-CoA carboxylase activity"/>
    <property type="evidence" value="ECO:0007669"/>
    <property type="project" value="InterPro"/>
</dbReference>
<evidence type="ECO:0000256" key="5">
    <source>
        <dbReference type="ARBA" id="ARBA00010284"/>
    </source>
</evidence>
<dbReference type="GO" id="GO:0009317">
    <property type="term" value="C:acetyl-CoA carboxylase complex"/>
    <property type="evidence" value="ECO:0007669"/>
    <property type="project" value="InterPro"/>
</dbReference>
<dbReference type="GO" id="GO:0005524">
    <property type="term" value="F:ATP binding"/>
    <property type="evidence" value="ECO:0007669"/>
    <property type="project" value="UniProtKB-KW"/>
</dbReference>
<dbReference type="PROSITE" id="PS50980">
    <property type="entry name" value="COA_CT_NTER"/>
    <property type="match status" value="1"/>
</dbReference>
<keyword evidence="14 21" id="KW-0862">Zinc</keyword>
<keyword evidence="25" id="KW-1185">Reference proteome</keyword>
<keyword evidence="15 20" id="KW-0067">ATP-binding</keyword>
<dbReference type="PROSITE" id="PS50989">
    <property type="entry name" value="COA_CT_CTER"/>
    <property type="match status" value="1"/>
</dbReference>
<dbReference type="NCBIfam" id="TIGR00515">
    <property type="entry name" value="accD"/>
    <property type="match status" value="1"/>
</dbReference>
<dbReference type="GO" id="GO:0008270">
    <property type="term" value="F:zinc ion binding"/>
    <property type="evidence" value="ECO:0007669"/>
    <property type="project" value="UniProtKB-UniRule"/>
</dbReference>
<comment type="cofactor">
    <cofactor evidence="21">
        <name>Zn(2+)</name>
        <dbReference type="ChEBI" id="CHEBI:29105"/>
    </cofactor>
    <text evidence="21">Binds 1 zinc ion per subunit.</text>
</comment>
<comment type="subcellular location">
    <subcellularLocation>
        <location evidence="1 20">Cytoplasm</location>
    </subcellularLocation>
</comment>
<feature type="domain" description="CoA carboxyltransferase N-terminal" evidence="22">
    <location>
        <begin position="17"/>
        <end position="286"/>
    </location>
</feature>
<evidence type="ECO:0000256" key="11">
    <source>
        <dbReference type="ARBA" id="ARBA00022741"/>
    </source>
</evidence>
<feature type="binding site" evidence="21">
    <location>
        <position position="24"/>
    </location>
    <ligand>
        <name>Zn(2+)</name>
        <dbReference type="ChEBI" id="CHEBI:29105"/>
    </ligand>
</feature>